<feature type="compositionally biased region" description="Low complexity" evidence="1">
    <location>
        <begin position="556"/>
        <end position="574"/>
    </location>
</feature>
<gene>
    <name evidence="2" type="ORF">DM01DRAFT_1384349</name>
</gene>
<keyword evidence="3" id="KW-1185">Reference proteome</keyword>
<dbReference type="GO" id="GO:0003779">
    <property type="term" value="F:actin binding"/>
    <property type="evidence" value="ECO:0007669"/>
    <property type="project" value="TreeGrafter"/>
</dbReference>
<proteinExistence type="predicted"/>
<dbReference type="PANTHER" id="PTHR12751:SF18">
    <property type="entry name" value="PHOSPHATASE AND ACTIN REGULATOR 1"/>
    <property type="match status" value="1"/>
</dbReference>
<feature type="compositionally biased region" description="Basic residues" evidence="1">
    <location>
        <begin position="129"/>
        <end position="145"/>
    </location>
</feature>
<sequence length="743" mass="78390">MILSSVTCQSSVVADKELLDRSVLPHLSPLSPAVTSEEDEEAWLPSKTSLSDSTCADHPHHHHATPAYALPPSPPPLTCCKPDSASQHSLQVRPSLSALPPTSPSIVVSPIPSTSADPTLVQKDLSALSKKKQSIGSRFRHALKRKPIDSPSPVANTTNKTSCSGNQSPSTSSTSAQPASPPVFSPIPRYFSSSSSKKRHSTIGIFPPPSTASPEPGLTTPPAPTAKPAKKALRASWQPSSSSFSRSSPIFTQSTPLTASSAKAVLGLKKKRDPADTHLSRTNKDVPLSPSSSAASAAASPLADPPTSRFLTAFQKLRQQKNPSATSADPHQPDITPLRTTSLADRIKTKFQSPSPSPRPKPTASSTNTSPSQPWAHFPISISSSLAPRQRRSFSPTSPSPAPPASITPPHRANRPLSYLAHPHRYKYFPQVSPLEGTKRHPSPPPRQHLSTPKPPSPAISTQEDAYQPTVPPYHVDYQLPHPLDSGSAVILSPSCSSTPLTPTSSTTSTNSTASSNHTALRPSSTAPPPLPLHGAIHANPSATSPYAMLPPIHLSTSTSTSSNSSSSSASSTSLVAKNRHSYQAAVAKKPPHVLTSHASRKSVAPSRAPRPGSSGSVASSSSSSSSSSASTPLHTYRPPAPSSVSMTVTSTFLSAASCSAPASLPANHGMAEPKKKSVRFLPTTMVQDTFSKHDYDRASDPYAACARLTALLALQIKEELNTFKLHEMVVHHQSRANTHFFL</sequence>
<feature type="compositionally biased region" description="Polar residues" evidence="1">
    <location>
        <begin position="363"/>
        <end position="373"/>
    </location>
</feature>
<feature type="compositionally biased region" description="Polar residues" evidence="1">
    <location>
        <begin position="320"/>
        <end position="329"/>
    </location>
</feature>
<evidence type="ECO:0000313" key="3">
    <source>
        <dbReference type="Proteomes" id="UP000242146"/>
    </source>
</evidence>
<feature type="compositionally biased region" description="Low complexity" evidence="1">
    <location>
        <begin position="287"/>
        <end position="306"/>
    </location>
</feature>
<feature type="region of interest" description="Disordered" evidence="1">
    <location>
        <begin position="434"/>
        <end position="480"/>
    </location>
</feature>
<feature type="region of interest" description="Disordered" evidence="1">
    <location>
        <begin position="269"/>
        <end position="307"/>
    </location>
</feature>
<evidence type="ECO:0000256" key="1">
    <source>
        <dbReference type="SAM" id="MobiDB-lite"/>
    </source>
</evidence>
<reference evidence="2 3" key="1">
    <citation type="submission" date="2016-07" db="EMBL/GenBank/DDBJ databases">
        <title>Pervasive Adenine N6-methylation of Active Genes in Fungi.</title>
        <authorList>
            <consortium name="DOE Joint Genome Institute"/>
            <person name="Mondo S.J."/>
            <person name="Dannebaum R.O."/>
            <person name="Kuo R.C."/>
            <person name="Labutti K."/>
            <person name="Haridas S."/>
            <person name="Kuo A."/>
            <person name="Salamov A."/>
            <person name="Ahrendt S.R."/>
            <person name="Lipzen A."/>
            <person name="Sullivan W."/>
            <person name="Andreopoulos W.B."/>
            <person name="Clum A."/>
            <person name="Lindquist E."/>
            <person name="Daum C."/>
            <person name="Ramamoorthy G.K."/>
            <person name="Gryganskyi A."/>
            <person name="Culley D."/>
            <person name="Magnuson J.K."/>
            <person name="James T.Y."/>
            <person name="O'Malley M.A."/>
            <person name="Stajich J.E."/>
            <person name="Spatafora J.W."/>
            <person name="Visel A."/>
            <person name="Grigoriev I.V."/>
        </authorList>
    </citation>
    <scope>NUCLEOTIDE SEQUENCE [LARGE SCALE GENOMIC DNA]</scope>
    <source>
        <strain evidence="2 3">NRRL 3301</strain>
    </source>
</reference>
<dbReference type="AlphaFoldDB" id="A0A1X2GDZ4"/>
<feature type="compositionally biased region" description="Low complexity" evidence="1">
    <location>
        <begin position="603"/>
        <end position="631"/>
    </location>
</feature>
<protein>
    <submittedName>
        <fullName evidence="2">Uncharacterized protein</fullName>
    </submittedName>
</protein>
<feature type="compositionally biased region" description="Pro residues" evidence="1">
    <location>
        <begin position="443"/>
        <end position="458"/>
    </location>
</feature>
<feature type="region of interest" description="Disordered" evidence="1">
    <location>
        <begin position="319"/>
        <end position="416"/>
    </location>
</feature>
<feature type="region of interest" description="Disordered" evidence="1">
    <location>
        <begin position="129"/>
        <end position="256"/>
    </location>
</feature>
<dbReference type="EMBL" id="MCGT01000020">
    <property type="protein sequence ID" value="ORX51615.1"/>
    <property type="molecule type" value="Genomic_DNA"/>
</dbReference>
<dbReference type="PANTHER" id="PTHR12751">
    <property type="entry name" value="PHOSPHATASE AND ACTIN REGULATOR PHACTR"/>
    <property type="match status" value="1"/>
</dbReference>
<name>A0A1X2GDZ4_9FUNG</name>
<feature type="compositionally biased region" description="Low complexity" evidence="1">
    <location>
        <begin position="167"/>
        <end position="178"/>
    </location>
</feature>
<dbReference type="GO" id="GO:0030036">
    <property type="term" value="P:actin cytoskeleton organization"/>
    <property type="evidence" value="ECO:0007669"/>
    <property type="project" value="TreeGrafter"/>
</dbReference>
<feature type="compositionally biased region" description="Basic and acidic residues" evidence="1">
    <location>
        <begin position="273"/>
        <end position="284"/>
    </location>
</feature>
<feature type="region of interest" description="Disordered" evidence="1">
    <location>
        <begin position="495"/>
        <end position="643"/>
    </location>
</feature>
<feature type="compositionally biased region" description="Low complexity" evidence="1">
    <location>
        <begin position="236"/>
        <end position="254"/>
    </location>
</feature>
<feature type="compositionally biased region" description="Polar residues" evidence="1">
    <location>
        <begin position="153"/>
        <end position="166"/>
    </location>
</feature>
<accession>A0A1X2GDZ4</accession>
<evidence type="ECO:0000313" key="2">
    <source>
        <dbReference type="EMBL" id="ORX51615.1"/>
    </source>
</evidence>
<comment type="caution">
    <text evidence="2">The sequence shown here is derived from an EMBL/GenBank/DDBJ whole genome shotgun (WGS) entry which is preliminary data.</text>
</comment>
<dbReference type="OrthoDB" id="5563016at2759"/>
<dbReference type="Proteomes" id="UP000242146">
    <property type="component" value="Unassembled WGS sequence"/>
</dbReference>
<dbReference type="STRING" id="101127.A0A1X2GDZ4"/>
<feature type="region of interest" description="Disordered" evidence="1">
    <location>
        <begin position="27"/>
        <end position="69"/>
    </location>
</feature>
<organism evidence="2 3">
    <name type="scientific">Hesseltinella vesiculosa</name>
    <dbReference type="NCBI Taxonomy" id="101127"/>
    <lineage>
        <taxon>Eukaryota</taxon>
        <taxon>Fungi</taxon>
        <taxon>Fungi incertae sedis</taxon>
        <taxon>Mucoromycota</taxon>
        <taxon>Mucoromycotina</taxon>
        <taxon>Mucoromycetes</taxon>
        <taxon>Mucorales</taxon>
        <taxon>Cunninghamellaceae</taxon>
        <taxon>Hesseltinella</taxon>
    </lineage>
</organism>
<feature type="compositionally biased region" description="Low complexity" evidence="1">
    <location>
        <begin position="495"/>
        <end position="516"/>
    </location>
</feature>
<feature type="compositionally biased region" description="Pro residues" evidence="1">
    <location>
        <begin position="398"/>
        <end position="407"/>
    </location>
</feature>